<protein>
    <recommendedName>
        <fullName evidence="4">SH3 domain-containing protein</fullName>
    </recommendedName>
</protein>
<evidence type="ECO:0000256" key="3">
    <source>
        <dbReference type="PROSITE-ProRule" id="PRU00192"/>
    </source>
</evidence>
<organism evidence="5 6">
    <name type="scientific">Gonapodya prolifera (strain JEL478)</name>
    <name type="common">Monoblepharis prolifera</name>
    <dbReference type="NCBI Taxonomy" id="1344416"/>
    <lineage>
        <taxon>Eukaryota</taxon>
        <taxon>Fungi</taxon>
        <taxon>Fungi incertae sedis</taxon>
        <taxon>Chytridiomycota</taxon>
        <taxon>Chytridiomycota incertae sedis</taxon>
        <taxon>Monoblepharidomycetes</taxon>
        <taxon>Monoblepharidales</taxon>
        <taxon>Gonapodyaceae</taxon>
        <taxon>Gonapodya</taxon>
    </lineage>
</organism>
<dbReference type="AlphaFoldDB" id="A0A139B0Q5"/>
<dbReference type="Gene3D" id="1.25.40.20">
    <property type="entry name" value="Ankyrin repeat-containing domain"/>
    <property type="match status" value="1"/>
</dbReference>
<dbReference type="SUPFAM" id="SSF50044">
    <property type="entry name" value="SH3-domain"/>
    <property type="match status" value="1"/>
</dbReference>
<dbReference type="InterPro" id="IPR002110">
    <property type="entry name" value="Ankyrin_rpt"/>
</dbReference>
<dbReference type="SMART" id="SM00248">
    <property type="entry name" value="ANK"/>
    <property type="match status" value="1"/>
</dbReference>
<dbReference type="OrthoDB" id="5340910at2759"/>
<accession>A0A139B0Q5</accession>
<feature type="domain" description="SH3" evidence="4">
    <location>
        <begin position="348"/>
        <end position="409"/>
    </location>
</feature>
<proteinExistence type="predicted"/>
<keyword evidence="1 3" id="KW-0728">SH3 domain</keyword>
<dbReference type="EMBL" id="KQ965731">
    <property type="protein sequence ID" value="KXS22547.1"/>
    <property type="molecule type" value="Genomic_DNA"/>
</dbReference>
<gene>
    <name evidence="5" type="ORF">M427DRAFT_50846</name>
</gene>
<dbReference type="InterPro" id="IPR001452">
    <property type="entry name" value="SH3_domain"/>
</dbReference>
<dbReference type="PROSITE" id="PS50002">
    <property type="entry name" value="SH3"/>
    <property type="match status" value="1"/>
</dbReference>
<dbReference type="InterPro" id="IPR036770">
    <property type="entry name" value="Ankyrin_rpt-contain_sf"/>
</dbReference>
<dbReference type="InterPro" id="IPR036028">
    <property type="entry name" value="SH3-like_dom_sf"/>
</dbReference>
<dbReference type="Pfam" id="PF00023">
    <property type="entry name" value="Ank"/>
    <property type="match status" value="1"/>
</dbReference>
<keyword evidence="2" id="KW-0040">ANK repeat</keyword>
<evidence type="ECO:0000256" key="2">
    <source>
        <dbReference type="PROSITE-ProRule" id="PRU00023"/>
    </source>
</evidence>
<evidence type="ECO:0000313" key="6">
    <source>
        <dbReference type="Proteomes" id="UP000070544"/>
    </source>
</evidence>
<dbReference type="PROSITE" id="PS50088">
    <property type="entry name" value="ANK_REPEAT"/>
    <property type="match status" value="1"/>
</dbReference>
<evidence type="ECO:0000256" key="1">
    <source>
        <dbReference type="ARBA" id="ARBA00022443"/>
    </source>
</evidence>
<reference evidence="5 6" key="1">
    <citation type="journal article" date="2015" name="Genome Biol. Evol.">
        <title>Phylogenomic analyses indicate that early fungi evolved digesting cell walls of algal ancestors of land plants.</title>
        <authorList>
            <person name="Chang Y."/>
            <person name="Wang S."/>
            <person name="Sekimoto S."/>
            <person name="Aerts A.L."/>
            <person name="Choi C."/>
            <person name="Clum A."/>
            <person name="LaButti K.M."/>
            <person name="Lindquist E.A."/>
            <person name="Yee Ngan C."/>
            <person name="Ohm R.A."/>
            <person name="Salamov A.A."/>
            <person name="Grigoriev I.V."/>
            <person name="Spatafora J.W."/>
            <person name="Berbee M.L."/>
        </authorList>
    </citation>
    <scope>NUCLEOTIDE SEQUENCE [LARGE SCALE GENOMIC DNA]</scope>
    <source>
        <strain evidence="5 6">JEL478</strain>
    </source>
</reference>
<keyword evidence="6" id="KW-1185">Reference proteome</keyword>
<dbReference type="Proteomes" id="UP000070544">
    <property type="component" value="Unassembled WGS sequence"/>
</dbReference>
<evidence type="ECO:0000259" key="4">
    <source>
        <dbReference type="PROSITE" id="PS50002"/>
    </source>
</evidence>
<feature type="repeat" description="ANK" evidence="2">
    <location>
        <begin position="59"/>
        <end position="91"/>
    </location>
</feature>
<dbReference type="PROSITE" id="PS50297">
    <property type="entry name" value="ANK_REP_REGION"/>
    <property type="match status" value="1"/>
</dbReference>
<sequence>MVGIIDAIESGNLEEVRRAIGESSPRPNARKRISLECKVLVSRNLIGKPEERVETDTADGESALCLAILTGRSELVRAVLEAGADPNSMISWKVPSGAETWTKALWEKRRWHLQFTSPSALDFALGGVRVFFGDGSPAIRQQAELEDTGRLLISKRGENVRLSNPRSPSESYQRATLTPNLDIVTWLLNKGAVVSLSCRDAATRLGRAASPLPEFAALLEAPRSFVIDLHRGFSVTRGDEMRTPSQSSRVTIDDTRRGSAVDDLRRELEDLRRTVEAQIGMPPPGAIDIERERDALYSQLMALQHQHEQLLCDHDQLTELYRDLRRENEYIRKLYVSSEPPNPQSPLPIFKLVVVKSDYEKEGPEYMNLLVGQRVFCYAEYVNTWGWGTNDSSRENGFFPLSCVMAPPHALDYVAPDELLPTISLIRNDIHPPSLPLPVSGPVSSRTPSSVRQAVPAANDTRNRHMGALATIAPALEDQLEMLRVGDSVSL</sequence>
<name>A0A139B0Q5_GONPJ</name>
<dbReference type="SUPFAM" id="SSF48403">
    <property type="entry name" value="Ankyrin repeat"/>
    <property type="match status" value="1"/>
</dbReference>
<evidence type="ECO:0000313" key="5">
    <source>
        <dbReference type="EMBL" id="KXS22547.1"/>
    </source>
</evidence>